<evidence type="ECO:0000313" key="2">
    <source>
        <dbReference type="Proteomes" id="UP001430953"/>
    </source>
</evidence>
<name>A0AAW2G2Q3_9HYME</name>
<gene>
    <name evidence="1" type="ORF">PUN28_006798</name>
</gene>
<dbReference type="EMBL" id="JADYXP020000006">
    <property type="protein sequence ID" value="KAL0121519.1"/>
    <property type="molecule type" value="Genomic_DNA"/>
</dbReference>
<protein>
    <submittedName>
        <fullName evidence="1">Uncharacterized protein</fullName>
    </submittedName>
</protein>
<sequence>MINFALIHRGRLRAARKCRRNGVNRICSCLTNSFQLSRVTAIKFAGAEHLAYIQLSAKLCTVSMQIRHDRVVFIDCQDFSVTQ</sequence>
<accession>A0AAW2G2Q3</accession>
<dbReference type="AlphaFoldDB" id="A0AAW2G2Q3"/>
<evidence type="ECO:0000313" key="1">
    <source>
        <dbReference type="EMBL" id="KAL0121519.1"/>
    </source>
</evidence>
<reference evidence="1 2" key="1">
    <citation type="submission" date="2023-03" db="EMBL/GenBank/DDBJ databases">
        <title>High recombination rates correlate with genetic variation in Cardiocondyla obscurior ants.</title>
        <authorList>
            <person name="Errbii M."/>
        </authorList>
    </citation>
    <scope>NUCLEOTIDE SEQUENCE [LARGE SCALE GENOMIC DNA]</scope>
    <source>
        <strain evidence="1">Alpha-2009</strain>
        <tissue evidence="1">Whole body</tissue>
    </source>
</reference>
<organism evidence="1 2">
    <name type="scientific">Cardiocondyla obscurior</name>
    <dbReference type="NCBI Taxonomy" id="286306"/>
    <lineage>
        <taxon>Eukaryota</taxon>
        <taxon>Metazoa</taxon>
        <taxon>Ecdysozoa</taxon>
        <taxon>Arthropoda</taxon>
        <taxon>Hexapoda</taxon>
        <taxon>Insecta</taxon>
        <taxon>Pterygota</taxon>
        <taxon>Neoptera</taxon>
        <taxon>Endopterygota</taxon>
        <taxon>Hymenoptera</taxon>
        <taxon>Apocrita</taxon>
        <taxon>Aculeata</taxon>
        <taxon>Formicoidea</taxon>
        <taxon>Formicidae</taxon>
        <taxon>Myrmicinae</taxon>
        <taxon>Cardiocondyla</taxon>
    </lineage>
</organism>
<proteinExistence type="predicted"/>
<dbReference type="Proteomes" id="UP001430953">
    <property type="component" value="Unassembled WGS sequence"/>
</dbReference>
<comment type="caution">
    <text evidence="1">The sequence shown here is derived from an EMBL/GenBank/DDBJ whole genome shotgun (WGS) entry which is preliminary data.</text>
</comment>
<keyword evidence="2" id="KW-1185">Reference proteome</keyword>